<proteinExistence type="predicted"/>
<evidence type="ECO:0000313" key="2">
    <source>
        <dbReference type="EMBL" id="KAK1746119.1"/>
    </source>
</evidence>
<feature type="coiled-coil region" evidence="1">
    <location>
        <begin position="1"/>
        <end position="34"/>
    </location>
</feature>
<dbReference type="EMBL" id="JATAAI010000004">
    <property type="protein sequence ID" value="KAK1746119.1"/>
    <property type="molecule type" value="Genomic_DNA"/>
</dbReference>
<evidence type="ECO:0000313" key="3">
    <source>
        <dbReference type="Proteomes" id="UP001224775"/>
    </source>
</evidence>
<name>A0AAD8YIF0_9STRA</name>
<dbReference type="AlphaFoldDB" id="A0AAD8YIF0"/>
<dbReference type="Proteomes" id="UP001224775">
    <property type="component" value="Unassembled WGS sequence"/>
</dbReference>
<reference evidence="2" key="1">
    <citation type="submission" date="2023-06" db="EMBL/GenBank/DDBJ databases">
        <title>Survivors Of The Sea: Transcriptome response of Skeletonema marinoi to long-term dormancy.</title>
        <authorList>
            <person name="Pinder M.I.M."/>
            <person name="Kourtchenko O."/>
            <person name="Robertson E.K."/>
            <person name="Larsson T."/>
            <person name="Maumus F."/>
            <person name="Osuna-Cruz C.M."/>
            <person name="Vancaester E."/>
            <person name="Stenow R."/>
            <person name="Vandepoele K."/>
            <person name="Ploug H."/>
            <person name="Bruchert V."/>
            <person name="Godhe A."/>
            <person name="Topel M."/>
        </authorList>
    </citation>
    <scope>NUCLEOTIDE SEQUENCE</scope>
    <source>
        <strain evidence="2">R05AC</strain>
    </source>
</reference>
<keyword evidence="3" id="KW-1185">Reference proteome</keyword>
<organism evidence="2 3">
    <name type="scientific">Skeletonema marinoi</name>
    <dbReference type="NCBI Taxonomy" id="267567"/>
    <lineage>
        <taxon>Eukaryota</taxon>
        <taxon>Sar</taxon>
        <taxon>Stramenopiles</taxon>
        <taxon>Ochrophyta</taxon>
        <taxon>Bacillariophyta</taxon>
        <taxon>Coscinodiscophyceae</taxon>
        <taxon>Thalassiosirophycidae</taxon>
        <taxon>Thalassiosirales</taxon>
        <taxon>Skeletonemataceae</taxon>
        <taxon>Skeletonema</taxon>
        <taxon>Skeletonema marinoi-dohrnii complex</taxon>
    </lineage>
</organism>
<gene>
    <name evidence="2" type="ORF">QTG54_002726</name>
</gene>
<comment type="caution">
    <text evidence="2">The sequence shown here is derived from an EMBL/GenBank/DDBJ whole genome shotgun (WGS) entry which is preliminary data.</text>
</comment>
<protein>
    <submittedName>
        <fullName evidence="2">Uncharacterized protein</fullName>
    </submittedName>
</protein>
<keyword evidence="1" id="KW-0175">Coiled coil</keyword>
<evidence type="ECO:0000256" key="1">
    <source>
        <dbReference type="SAM" id="Coils"/>
    </source>
</evidence>
<accession>A0AAD8YIF0</accession>
<sequence>MEELDAELAAEEREEVLEEEIAYHTAKLENLQAVLAEVKRTKGDEMGVGSGPHSNKRRRN</sequence>